<organism evidence="2 3">
    <name type="scientific">Kribbella koreensis</name>
    <dbReference type="NCBI Taxonomy" id="57909"/>
    <lineage>
        <taxon>Bacteria</taxon>
        <taxon>Bacillati</taxon>
        <taxon>Actinomycetota</taxon>
        <taxon>Actinomycetes</taxon>
        <taxon>Propionibacteriales</taxon>
        <taxon>Kribbellaceae</taxon>
        <taxon>Kribbella</taxon>
    </lineage>
</organism>
<gene>
    <name evidence="2" type="ORF">GCM10009554_45860</name>
</gene>
<feature type="domain" description="AB hydrolase-1" evidence="1">
    <location>
        <begin position="30"/>
        <end position="273"/>
    </location>
</feature>
<proteinExistence type="predicted"/>
<dbReference type="InterPro" id="IPR029058">
    <property type="entry name" value="AB_hydrolase_fold"/>
</dbReference>
<reference evidence="3" key="1">
    <citation type="journal article" date="2019" name="Int. J. Syst. Evol. Microbiol.">
        <title>The Global Catalogue of Microorganisms (GCM) 10K type strain sequencing project: providing services to taxonomists for standard genome sequencing and annotation.</title>
        <authorList>
            <consortium name="The Broad Institute Genomics Platform"/>
            <consortium name="The Broad Institute Genome Sequencing Center for Infectious Disease"/>
            <person name="Wu L."/>
            <person name="Ma J."/>
        </authorList>
    </citation>
    <scope>NUCLEOTIDE SEQUENCE [LARGE SCALE GENOMIC DNA]</scope>
    <source>
        <strain evidence="3">JCM 10977</strain>
    </source>
</reference>
<sequence>MVGQTGDMSELSVDGVKVSYHVAGAGPVCLVHSGGPGIHYGYLRMPELEQQLTMVYIEPVGTGASDLLPDGDYSMPKYAYYAAQVARQLGEEKVFFLGHSHGGFVALQFALDYPELLRGVIVYDGMAFNGPELGEEAGRQLAAYVARRPAGDALAAQVQAAWDEDSELPDSREAHLDNLRRLLPVYFKDFEEISPRLTSWFPTMDITIDPQRQPALWDVRDRLGEITAPVLVIVGAYDFICGEKFARQLHDGIAGSELVVLADSGHFGHLEEPERFFGSVLRFAAAH</sequence>
<keyword evidence="2" id="KW-0378">Hydrolase</keyword>
<dbReference type="Proteomes" id="UP001500542">
    <property type="component" value="Unassembled WGS sequence"/>
</dbReference>
<comment type="caution">
    <text evidence="2">The sequence shown here is derived from an EMBL/GenBank/DDBJ whole genome shotgun (WGS) entry which is preliminary data.</text>
</comment>
<dbReference type="SUPFAM" id="SSF53474">
    <property type="entry name" value="alpha/beta-Hydrolases"/>
    <property type="match status" value="1"/>
</dbReference>
<evidence type="ECO:0000259" key="1">
    <source>
        <dbReference type="Pfam" id="PF00561"/>
    </source>
</evidence>
<accession>A0ABP4BEP1</accession>
<dbReference type="InterPro" id="IPR000073">
    <property type="entry name" value="AB_hydrolase_1"/>
</dbReference>
<evidence type="ECO:0000313" key="2">
    <source>
        <dbReference type="EMBL" id="GAA0948348.1"/>
    </source>
</evidence>
<dbReference type="EMBL" id="BAAAHK010000011">
    <property type="protein sequence ID" value="GAA0948348.1"/>
    <property type="molecule type" value="Genomic_DNA"/>
</dbReference>
<dbReference type="PANTHER" id="PTHR43798:SF33">
    <property type="entry name" value="HYDROLASE, PUTATIVE (AFU_ORTHOLOGUE AFUA_2G14860)-RELATED"/>
    <property type="match status" value="1"/>
</dbReference>
<dbReference type="Gene3D" id="3.40.50.1820">
    <property type="entry name" value="alpha/beta hydrolase"/>
    <property type="match status" value="1"/>
</dbReference>
<dbReference type="PANTHER" id="PTHR43798">
    <property type="entry name" value="MONOACYLGLYCEROL LIPASE"/>
    <property type="match status" value="1"/>
</dbReference>
<dbReference type="GO" id="GO:0016787">
    <property type="term" value="F:hydrolase activity"/>
    <property type="evidence" value="ECO:0007669"/>
    <property type="project" value="UniProtKB-KW"/>
</dbReference>
<evidence type="ECO:0000313" key="3">
    <source>
        <dbReference type="Proteomes" id="UP001500542"/>
    </source>
</evidence>
<dbReference type="InterPro" id="IPR050266">
    <property type="entry name" value="AB_hydrolase_sf"/>
</dbReference>
<keyword evidence="3" id="KW-1185">Reference proteome</keyword>
<name>A0ABP4BEP1_9ACTN</name>
<dbReference type="Pfam" id="PF00561">
    <property type="entry name" value="Abhydrolase_1"/>
    <property type="match status" value="1"/>
</dbReference>
<protein>
    <submittedName>
        <fullName evidence="2">Alpha/beta hydrolase</fullName>
    </submittedName>
</protein>